<dbReference type="InterPro" id="IPR029063">
    <property type="entry name" value="SAM-dependent_MTases_sf"/>
</dbReference>
<protein>
    <recommendedName>
        <fullName evidence="5">Trans-aconitate 2-methyltransferase</fullName>
        <ecNumber evidence="5">2.1.1.144</ecNumber>
    </recommendedName>
</protein>
<dbReference type="Pfam" id="PF13649">
    <property type="entry name" value="Methyltransf_25"/>
    <property type="match status" value="1"/>
</dbReference>
<dbReference type="HAMAP" id="MF_00560">
    <property type="entry name" value="Tran_acon_Me_trans"/>
    <property type="match status" value="1"/>
</dbReference>
<comment type="catalytic activity">
    <reaction evidence="5">
        <text>trans-aconitate + S-adenosyl-L-methionine = (E)-3-(methoxycarbonyl)pent-2-enedioate + S-adenosyl-L-homocysteine</text>
        <dbReference type="Rhea" id="RHEA:14969"/>
        <dbReference type="ChEBI" id="CHEBI:15708"/>
        <dbReference type="ChEBI" id="CHEBI:57470"/>
        <dbReference type="ChEBI" id="CHEBI:57856"/>
        <dbReference type="ChEBI" id="CHEBI:59789"/>
        <dbReference type="EC" id="2.1.1.144"/>
    </reaction>
</comment>
<keyword evidence="1 5" id="KW-0963">Cytoplasm</keyword>
<dbReference type="RefSeq" id="WP_183512427.1">
    <property type="nucleotide sequence ID" value="NZ_BAABGK010000089.1"/>
</dbReference>
<reference evidence="7 8" key="1">
    <citation type="submission" date="2020-08" db="EMBL/GenBank/DDBJ databases">
        <title>Sequencing the genomes of 1000 actinobacteria strains.</title>
        <authorList>
            <person name="Klenk H.-P."/>
        </authorList>
    </citation>
    <scope>NUCLEOTIDE SEQUENCE [LARGE SCALE GENOMIC DNA]</scope>
    <source>
        <strain evidence="7 8">DSM 22826</strain>
    </source>
</reference>
<dbReference type="GO" id="GO:0005737">
    <property type="term" value="C:cytoplasm"/>
    <property type="evidence" value="ECO:0007669"/>
    <property type="project" value="UniProtKB-SubCell"/>
</dbReference>
<keyword evidence="3 5" id="KW-0808">Transferase</keyword>
<dbReference type="Gene3D" id="3.40.50.150">
    <property type="entry name" value="Vaccinia Virus protein VP39"/>
    <property type="match status" value="1"/>
</dbReference>
<accession>A0A839QM71</accession>
<dbReference type="InterPro" id="IPR023506">
    <property type="entry name" value="Trans-aconitate_MeTrfase"/>
</dbReference>
<keyword evidence="8" id="KW-1185">Reference proteome</keyword>
<evidence type="ECO:0000256" key="5">
    <source>
        <dbReference type="HAMAP-Rule" id="MF_00560"/>
    </source>
</evidence>
<comment type="similarity">
    <text evidence="5">Belongs to the methyltransferase superfamily. Tam family.</text>
</comment>
<name>A0A839QM71_9MICC</name>
<dbReference type="EC" id="2.1.1.144" evidence="5"/>
<comment type="function">
    <text evidence="5">Catalyzes the S-adenosylmethionine monomethyl esterification of trans-aconitate.</text>
</comment>
<dbReference type="EMBL" id="JACHVS010000002">
    <property type="protein sequence ID" value="MBB2996860.1"/>
    <property type="molecule type" value="Genomic_DNA"/>
</dbReference>
<dbReference type="PANTHER" id="PTHR43861">
    <property type="entry name" value="TRANS-ACONITATE 2-METHYLTRANSFERASE-RELATED"/>
    <property type="match status" value="1"/>
</dbReference>
<organism evidence="7 8">
    <name type="scientific">Paeniglutamicibacter cryotolerans</name>
    <dbReference type="NCBI Taxonomy" id="670079"/>
    <lineage>
        <taxon>Bacteria</taxon>
        <taxon>Bacillati</taxon>
        <taxon>Actinomycetota</taxon>
        <taxon>Actinomycetes</taxon>
        <taxon>Micrococcales</taxon>
        <taxon>Micrococcaceae</taxon>
        <taxon>Paeniglutamicibacter</taxon>
    </lineage>
</organism>
<evidence type="ECO:0000256" key="1">
    <source>
        <dbReference type="ARBA" id="ARBA00022490"/>
    </source>
</evidence>
<evidence type="ECO:0000313" key="7">
    <source>
        <dbReference type="EMBL" id="MBB2996860.1"/>
    </source>
</evidence>
<dbReference type="InterPro" id="IPR023149">
    <property type="entry name" value="Trans_acon_MeTrfase_C"/>
</dbReference>
<proteinExistence type="inferred from homology"/>
<comment type="subcellular location">
    <subcellularLocation>
        <location evidence="5">Cytoplasm</location>
    </subcellularLocation>
</comment>
<dbReference type="GO" id="GO:0030798">
    <property type="term" value="F:trans-aconitate 2-methyltransferase activity"/>
    <property type="evidence" value="ECO:0007669"/>
    <property type="project" value="UniProtKB-UniRule"/>
</dbReference>
<keyword evidence="4 5" id="KW-0949">S-adenosyl-L-methionine</keyword>
<feature type="domain" description="Methyltransferase" evidence="6">
    <location>
        <begin position="34"/>
        <end position="124"/>
    </location>
</feature>
<dbReference type="InterPro" id="IPR041698">
    <property type="entry name" value="Methyltransf_25"/>
</dbReference>
<comment type="caution">
    <text evidence="7">The sequence shown here is derived from an EMBL/GenBank/DDBJ whole genome shotgun (WGS) entry which is preliminary data.</text>
</comment>
<dbReference type="NCBIfam" id="NF010703">
    <property type="entry name" value="PRK14103.1"/>
    <property type="match status" value="1"/>
</dbReference>
<evidence type="ECO:0000259" key="6">
    <source>
        <dbReference type="Pfam" id="PF13649"/>
    </source>
</evidence>
<dbReference type="SUPFAM" id="SSF53335">
    <property type="entry name" value="S-adenosyl-L-methionine-dependent methyltransferases"/>
    <property type="match status" value="1"/>
</dbReference>
<keyword evidence="2 5" id="KW-0489">Methyltransferase</keyword>
<dbReference type="AlphaFoldDB" id="A0A839QM71"/>
<gene>
    <name evidence="5" type="primary">tam</name>
    <name evidence="7" type="ORF">E9229_003107</name>
</gene>
<evidence type="ECO:0000313" key="8">
    <source>
        <dbReference type="Proteomes" id="UP000523000"/>
    </source>
</evidence>
<dbReference type="Gene3D" id="1.10.150.290">
    <property type="entry name" value="S-adenosyl-L-methionine-dependent methyltransferases"/>
    <property type="match status" value="1"/>
</dbReference>
<dbReference type="Proteomes" id="UP000523000">
    <property type="component" value="Unassembled WGS sequence"/>
</dbReference>
<evidence type="ECO:0000256" key="3">
    <source>
        <dbReference type="ARBA" id="ARBA00022679"/>
    </source>
</evidence>
<dbReference type="GO" id="GO:0032259">
    <property type="term" value="P:methylation"/>
    <property type="evidence" value="ECO:0007669"/>
    <property type="project" value="UniProtKB-KW"/>
</dbReference>
<sequence length="262" mass="28403">MKWDPARYVQFADHRNRPFFDLTGRITAEAPHLVVDLGCGPGNLTRSLAGRWPGAHVRGLDASVEMVAAAGERQQAPNLEFGQGDATTWMPEPGTDVVVSNAMLQWIPGHRELIGRWLGALAPGAWFAAQVPGNFGSASHTIMRTLADSPRWAPLLAGVLPHGDAVGGPAEYLGLLLDAGFESDVWETTYSQVLAGPDPVLDWVRGTALRPVLERLGPSAAAEFEAEYSRLAVEAYPPFPGPDGKQLTLFPFRRIFMVGRKK</sequence>
<evidence type="ECO:0000256" key="4">
    <source>
        <dbReference type="ARBA" id="ARBA00022691"/>
    </source>
</evidence>
<dbReference type="PANTHER" id="PTHR43861:SF1">
    <property type="entry name" value="TRANS-ACONITATE 2-METHYLTRANSFERASE"/>
    <property type="match status" value="1"/>
</dbReference>
<dbReference type="CDD" id="cd02440">
    <property type="entry name" value="AdoMet_MTases"/>
    <property type="match status" value="1"/>
</dbReference>
<evidence type="ECO:0000256" key="2">
    <source>
        <dbReference type="ARBA" id="ARBA00022603"/>
    </source>
</evidence>